<proteinExistence type="predicted"/>
<gene>
    <name evidence="2" type="ORF">WR25_01815</name>
</gene>
<organism evidence="2 3">
    <name type="scientific">Diploscapter pachys</name>
    <dbReference type="NCBI Taxonomy" id="2018661"/>
    <lineage>
        <taxon>Eukaryota</taxon>
        <taxon>Metazoa</taxon>
        <taxon>Ecdysozoa</taxon>
        <taxon>Nematoda</taxon>
        <taxon>Chromadorea</taxon>
        <taxon>Rhabditida</taxon>
        <taxon>Rhabditina</taxon>
        <taxon>Rhabditomorpha</taxon>
        <taxon>Rhabditoidea</taxon>
        <taxon>Rhabditidae</taxon>
        <taxon>Diploscapter</taxon>
    </lineage>
</organism>
<dbReference type="Proteomes" id="UP000218231">
    <property type="component" value="Unassembled WGS sequence"/>
</dbReference>
<dbReference type="AlphaFoldDB" id="A0A2A2M498"/>
<reference evidence="2 3" key="1">
    <citation type="journal article" date="2017" name="Curr. Biol.">
        <title>Genome architecture and evolution of a unichromosomal asexual nematode.</title>
        <authorList>
            <person name="Fradin H."/>
            <person name="Zegar C."/>
            <person name="Gutwein M."/>
            <person name="Lucas J."/>
            <person name="Kovtun M."/>
            <person name="Corcoran D."/>
            <person name="Baugh L.R."/>
            <person name="Kiontke K."/>
            <person name="Gunsalus K."/>
            <person name="Fitch D.H."/>
            <person name="Piano F."/>
        </authorList>
    </citation>
    <scope>NUCLEOTIDE SEQUENCE [LARGE SCALE GENOMIC DNA]</scope>
    <source>
        <strain evidence="2">PF1309</strain>
    </source>
</reference>
<feature type="region of interest" description="Disordered" evidence="1">
    <location>
        <begin position="1"/>
        <end position="20"/>
    </location>
</feature>
<comment type="caution">
    <text evidence="2">The sequence shown here is derived from an EMBL/GenBank/DDBJ whole genome shotgun (WGS) entry which is preliminary data.</text>
</comment>
<name>A0A2A2M498_9BILA</name>
<accession>A0A2A2M498</accession>
<feature type="region of interest" description="Disordered" evidence="1">
    <location>
        <begin position="67"/>
        <end position="91"/>
    </location>
</feature>
<dbReference type="OrthoDB" id="10451062at2759"/>
<dbReference type="EMBL" id="LIAE01005566">
    <property type="protein sequence ID" value="PAV93242.1"/>
    <property type="molecule type" value="Genomic_DNA"/>
</dbReference>
<keyword evidence="3" id="KW-1185">Reference proteome</keyword>
<evidence type="ECO:0000313" key="3">
    <source>
        <dbReference type="Proteomes" id="UP000218231"/>
    </source>
</evidence>
<evidence type="ECO:0000313" key="2">
    <source>
        <dbReference type="EMBL" id="PAV93242.1"/>
    </source>
</evidence>
<evidence type="ECO:0000256" key="1">
    <source>
        <dbReference type="SAM" id="MobiDB-lite"/>
    </source>
</evidence>
<protein>
    <submittedName>
        <fullName evidence="2">Uncharacterized protein</fullName>
    </submittedName>
</protein>
<sequence length="91" mass="9671">MALQHAGEAVAHLRGRRPDRYDAGHVGGAVGILPARIDQEQLAGQDRSVRVFGDVIMRAGAMRAGGRDGVERRVEQAAGLSAKGEQLRRSG</sequence>